<comment type="caution">
    <text evidence="1">The sequence shown here is derived from an EMBL/GenBank/DDBJ whole genome shotgun (WGS) entry which is preliminary data.</text>
</comment>
<dbReference type="Proteomes" id="UP000600918">
    <property type="component" value="Unassembled WGS sequence"/>
</dbReference>
<dbReference type="AlphaFoldDB" id="A0A834KSU9"/>
<accession>A0A834KSU9</accession>
<organism evidence="1 2">
    <name type="scientific">Vespula pensylvanica</name>
    <name type="common">Western yellow jacket</name>
    <name type="synonym">Wasp</name>
    <dbReference type="NCBI Taxonomy" id="30213"/>
    <lineage>
        <taxon>Eukaryota</taxon>
        <taxon>Metazoa</taxon>
        <taxon>Ecdysozoa</taxon>
        <taxon>Arthropoda</taxon>
        <taxon>Hexapoda</taxon>
        <taxon>Insecta</taxon>
        <taxon>Pterygota</taxon>
        <taxon>Neoptera</taxon>
        <taxon>Endopterygota</taxon>
        <taxon>Hymenoptera</taxon>
        <taxon>Apocrita</taxon>
        <taxon>Aculeata</taxon>
        <taxon>Vespoidea</taxon>
        <taxon>Vespidae</taxon>
        <taxon>Vespinae</taxon>
        <taxon>Vespula</taxon>
    </lineage>
</organism>
<evidence type="ECO:0000313" key="2">
    <source>
        <dbReference type="Proteomes" id="UP000600918"/>
    </source>
</evidence>
<keyword evidence="2" id="KW-1185">Reference proteome</keyword>
<name>A0A834KSU9_VESPE</name>
<gene>
    <name evidence="1" type="ORF">H0235_013246</name>
</gene>
<sequence length="126" mass="14308">MESVAKPLPWRFAPQLHLDSPYLTSPCFRLSLSCFLLWADQNVVEDSLNFFNGCPVPALSAPERLVNSIKALRRRWKKAKREKETRRARVLKEEEKIVKDAIVITISSGKLLAICDATLEIVQTAN</sequence>
<evidence type="ECO:0000313" key="1">
    <source>
        <dbReference type="EMBL" id="KAF7410639.1"/>
    </source>
</evidence>
<dbReference type="EMBL" id="JACSDY010000013">
    <property type="protein sequence ID" value="KAF7410639.1"/>
    <property type="molecule type" value="Genomic_DNA"/>
</dbReference>
<reference evidence="1" key="1">
    <citation type="journal article" date="2020" name="G3 (Bethesda)">
        <title>High-Quality Assemblies for Three Invasive Social Wasps from the &lt;i&gt;Vespula&lt;/i&gt; Genus.</title>
        <authorList>
            <person name="Harrop T.W.R."/>
            <person name="Guhlin J."/>
            <person name="McLaughlin G.M."/>
            <person name="Permina E."/>
            <person name="Stockwell P."/>
            <person name="Gilligan J."/>
            <person name="Le Lec M.F."/>
            <person name="Gruber M.A.M."/>
            <person name="Quinn O."/>
            <person name="Lovegrove M."/>
            <person name="Duncan E.J."/>
            <person name="Remnant E.J."/>
            <person name="Van Eeckhoven J."/>
            <person name="Graham B."/>
            <person name="Knapp R.A."/>
            <person name="Langford K.W."/>
            <person name="Kronenberg Z."/>
            <person name="Press M.O."/>
            <person name="Eacker S.M."/>
            <person name="Wilson-Rankin E.E."/>
            <person name="Purcell J."/>
            <person name="Lester P.J."/>
            <person name="Dearden P.K."/>
        </authorList>
    </citation>
    <scope>NUCLEOTIDE SEQUENCE</scope>
    <source>
        <strain evidence="1">Volc-1</strain>
    </source>
</reference>
<proteinExistence type="predicted"/>
<protein>
    <submittedName>
        <fullName evidence="1">Uncharacterized protein</fullName>
    </submittedName>
</protein>